<gene>
    <name evidence="8" type="ORF">ABVK25_000910</name>
</gene>
<feature type="compositionally biased region" description="Basic and acidic residues" evidence="6">
    <location>
        <begin position="545"/>
        <end position="567"/>
    </location>
</feature>
<dbReference type="SUPFAM" id="SSF54928">
    <property type="entry name" value="RNA-binding domain, RBD"/>
    <property type="match status" value="3"/>
</dbReference>
<evidence type="ECO:0000256" key="2">
    <source>
        <dbReference type="ARBA" id="ARBA00022737"/>
    </source>
</evidence>
<evidence type="ECO:0000256" key="3">
    <source>
        <dbReference type="ARBA" id="ARBA00022884"/>
    </source>
</evidence>
<feature type="region of interest" description="Disordered" evidence="6">
    <location>
        <begin position="126"/>
        <end position="153"/>
    </location>
</feature>
<feature type="region of interest" description="Disordered" evidence="6">
    <location>
        <begin position="661"/>
        <end position="760"/>
    </location>
</feature>
<dbReference type="InterPro" id="IPR034809">
    <property type="entry name" value="Nop4_RRM4"/>
</dbReference>
<protein>
    <recommendedName>
        <fullName evidence="7">RRM domain-containing protein</fullName>
    </recommendedName>
</protein>
<feature type="compositionally biased region" description="Basic residues" evidence="6">
    <location>
        <begin position="744"/>
        <end position="754"/>
    </location>
</feature>
<evidence type="ECO:0000256" key="5">
    <source>
        <dbReference type="PROSITE-ProRule" id="PRU00176"/>
    </source>
</evidence>
<keyword evidence="3 5" id="KW-0694">RNA-binding</keyword>
<dbReference type="CDD" id="cd12677">
    <property type="entry name" value="RRM4_Nop4p"/>
    <property type="match status" value="1"/>
</dbReference>
<dbReference type="InterPro" id="IPR000504">
    <property type="entry name" value="RRM_dom"/>
</dbReference>
<feature type="domain" description="RRM" evidence="7">
    <location>
        <begin position="47"/>
        <end position="125"/>
    </location>
</feature>
<dbReference type="PROSITE" id="PS50102">
    <property type="entry name" value="RRM"/>
    <property type="match status" value="3"/>
</dbReference>
<feature type="compositionally biased region" description="Basic residues" evidence="6">
    <location>
        <begin position="702"/>
        <end position="712"/>
    </location>
</feature>
<sequence>MSRLKRQRLTTDGRDKVTASGDDAVEFDAEKVPEKTDGQRPKQQQGRSLFVRALPATATTESLTNLFSQSYPIKHATVVVDPTTKKSKGYGFVTFADVEDAQTAKETFSGSLFEGQKITVKFAEPRQRQANEDGSTIAPKKNIGQQKPDFQPPPKLIVRNLPWTIKDSDDLAALFRSYGKVKHATVPKKKPGLSAGFGFVVLRGRKNAERALAGVNGREIEGRTLAVDWAVEKEVWETLQNGNQEAQDQGPKPSGSTDDQGDESVKSEEDDNVLIDAIPQSDVEQEDFLDSEISEDDDKDKDMIYEDGLNGNSAPQTTKSNSSTLFIRNLPFTVDDGILQGHFASFGPVRYARVVLDHATERSKGTGFVCFYNLEDADACLREAPRIQPVVGQTSTVNKGPITSSNKQSLLEDTSVDLSGRYTLEGRVLHVTRAVDRKEATRLTFAGNTLRDARDKDRRRLYLLSEGTVPSGTPLYDQLSASEIKMREDSAKQRQLLIRTNPTLHLSLTRLSVRNLPRSITSKDLKALAREAAVGFAKDVKASTRRQLSKEELSRGGEEMKEAEQARKAKGKGIVKQAKGVFEGREGGKVAEDSGAGRSRGYGFIEYSSHRWALMGLRWLNGHAVGLSLGTPAAKGPAPAAAEKKKRLIVEFAIENAQVVGRRHKREAKARERSKLVSEKREKGELPAKASKTLSKDQLMAKTRKGMKRKRGSNQADSEQNHGVSTSAVATESDKSAKRQQIIGRKRMLRRSRNKTASSR</sequence>
<feature type="compositionally biased region" description="Polar residues" evidence="6">
    <location>
        <begin position="713"/>
        <end position="730"/>
    </location>
</feature>
<dbReference type="CDD" id="cd12676">
    <property type="entry name" value="RRM3_Nop4p"/>
    <property type="match status" value="1"/>
</dbReference>
<organism evidence="8 9">
    <name type="scientific">Lepraria finkii</name>
    <dbReference type="NCBI Taxonomy" id="1340010"/>
    <lineage>
        <taxon>Eukaryota</taxon>
        <taxon>Fungi</taxon>
        <taxon>Dikarya</taxon>
        <taxon>Ascomycota</taxon>
        <taxon>Pezizomycotina</taxon>
        <taxon>Lecanoromycetes</taxon>
        <taxon>OSLEUM clade</taxon>
        <taxon>Lecanoromycetidae</taxon>
        <taxon>Lecanorales</taxon>
        <taxon>Lecanorineae</taxon>
        <taxon>Stereocaulaceae</taxon>
        <taxon>Lepraria</taxon>
    </lineage>
</organism>
<dbReference type="InterPro" id="IPR034808">
    <property type="entry name" value="Nop4p_RRM3"/>
</dbReference>
<dbReference type="Pfam" id="PF00076">
    <property type="entry name" value="RRM_1"/>
    <property type="match status" value="3"/>
</dbReference>
<keyword evidence="9" id="KW-1185">Reference proteome</keyword>
<accession>A0ABR4BP78</accession>
<evidence type="ECO:0000313" key="9">
    <source>
        <dbReference type="Proteomes" id="UP001590951"/>
    </source>
</evidence>
<feature type="domain" description="RRM" evidence="7">
    <location>
        <begin position="154"/>
        <end position="232"/>
    </location>
</feature>
<evidence type="ECO:0000256" key="6">
    <source>
        <dbReference type="SAM" id="MobiDB-lite"/>
    </source>
</evidence>
<comment type="caution">
    <text evidence="8">The sequence shown here is derived from an EMBL/GenBank/DDBJ whole genome shotgun (WGS) entry which is preliminary data.</text>
</comment>
<feature type="compositionally biased region" description="Basic and acidic residues" evidence="6">
    <location>
        <begin position="669"/>
        <end position="686"/>
    </location>
</feature>
<dbReference type="EMBL" id="JBHFEH010000001">
    <property type="protein sequence ID" value="KAL2059617.1"/>
    <property type="molecule type" value="Genomic_DNA"/>
</dbReference>
<dbReference type="PANTHER" id="PTHR48039">
    <property type="entry name" value="RNA-BINDING MOTIF PROTEIN 14B"/>
    <property type="match status" value="1"/>
</dbReference>
<feature type="compositionally biased region" description="Basic and acidic residues" evidence="6">
    <location>
        <begin position="28"/>
        <end position="40"/>
    </location>
</feature>
<feature type="compositionally biased region" description="Polar residues" evidence="6">
    <location>
        <begin position="310"/>
        <end position="320"/>
    </location>
</feature>
<dbReference type="InterPro" id="IPR012677">
    <property type="entry name" value="Nucleotide-bd_a/b_plait_sf"/>
</dbReference>
<comment type="subcellular location">
    <subcellularLocation>
        <location evidence="1">Nucleus</location>
    </subcellularLocation>
</comment>
<evidence type="ECO:0000259" key="7">
    <source>
        <dbReference type="PROSITE" id="PS50102"/>
    </source>
</evidence>
<dbReference type="Proteomes" id="UP001590951">
    <property type="component" value="Unassembled WGS sequence"/>
</dbReference>
<reference evidence="8 9" key="1">
    <citation type="submission" date="2024-09" db="EMBL/GenBank/DDBJ databases">
        <title>Rethinking Asexuality: The Enigmatic Case of Functional Sexual Genes in Lepraria (Stereocaulaceae).</title>
        <authorList>
            <person name="Doellman M."/>
            <person name="Sun Y."/>
            <person name="Barcenas-Pena A."/>
            <person name="Lumbsch H.T."/>
            <person name="Grewe F."/>
        </authorList>
    </citation>
    <scope>NUCLEOTIDE SEQUENCE [LARGE SCALE GENOMIC DNA]</scope>
    <source>
        <strain evidence="8 9">Grewe 0041</strain>
    </source>
</reference>
<name>A0ABR4BP78_9LECA</name>
<keyword evidence="2" id="KW-0677">Repeat</keyword>
<feature type="domain" description="RRM" evidence="7">
    <location>
        <begin position="323"/>
        <end position="436"/>
    </location>
</feature>
<feature type="compositionally biased region" description="Acidic residues" evidence="6">
    <location>
        <begin position="283"/>
        <end position="299"/>
    </location>
</feature>
<proteinExistence type="predicted"/>
<dbReference type="InterPro" id="IPR035979">
    <property type="entry name" value="RBD_domain_sf"/>
</dbReference>
<feature type="region of interest" description="Disordered" evidence="6">
    <location>
        <begin position="242"/>
        <end position="320"/>
    </location>
</feature>
<evidence type="ECO:0000256" key="4">
    <source>
        <dbReference type="ARBA" id="ARBA00023242"/>
    </source>
</evidence>
<keyword evidence="4" id="KW-0539">Nucleus</keyword>
<feature type="region of interest" description="Disordered" evidence="6">
    <location>
        <begin position="545"/>
        <end position="570"/>
    </location>
</feature>
<dbReference type="PANTHER" id="PTHR48039:SF5">
    <property type="entry name" value="RNA-BINDING PROTEIN 28"/>
    <property type="match status" value="1"/>
</dbReference>
<evidence type="ECO:0000256" key="1">
    <source>
        <dbReference type="ARBA" id="ARBA00004123"/>
    </source>
</evidence>
<feature type="region of interest" description="Disordered" evidence="6">
    <location>
        <begin position="1"/>
        <end position="48"/>
    </location>
</feature>
<evidence type="ECO:0000313" key="8">
    <source>
        <dbReference type="EMBL" id="KAL2059617.1"/>
    </source>
</evidence>
<dbReference type="Gene3D" id="3.30.70.330">
    <property type="match status" value="4"/>
</dbReference>
<dbReference type="InterPro" id="IPR051945">
    <property type="entry name" value="RRM_MRD1_RNA_proc_ribogen"/>
</dbReference>
<dbReference type="SMART" id="SM00360">
    <property type="entry name" value="RRM"/>
    <property type="match status" value="4"/>
</dbReference>